<protein>
    <recommendedName>
        <fullName evidence="5">Diguanylate cyclase</fullName>
    </recommendedName>
</protein>
<dbReference type="SMART" id="SM00267">
    <property type="entry name" value="GGDEF"/>
    <property type="match status" value="1"/>
</dbReference>
<evidence type="ECO:0000313" key="3">
    <source>
        <dbReference type="EMBL" id="EPP22946.1"/>
    </source>
</evidence>
<evidence type="ECO:0000259" key="2">
    <source>
        <dbReference type="PROSITE" id="PS50887"/>
    </source>
</evidence>
<dbReference type="CDD" id="cd00130">
    <property type="entry name" value="PAS"/>
    <property type="match status" value="1"/>
</dbReference>
<dbReference type="PATRIC" id="fig|1336752.4.peg.2252"/>
<dbReference type="CDD" id="cd01949">
    <property type="entry name" value="GGDEF"/>
    <property type="match status" value="1"/>
</dbReference>
<dbReference type="Pfam" id="PF13188">
    <property type="entry name" value="PAS_8"/>
    <property type="match status" value="1"/>
</dbReference>
<dbReference type="InterPro" id="IPR052155">
    <property type="entry name" value="Biofilm_reg_signaling"/>
</dbReference>
<dbReference type="PANTHER" id="PTHR44757">
    <property type="entry name" value="DIGUANYLATE CYCLASE DGCP"/>
    <property type="match status" value="1"/>
</dbReference>
<dbReference type="InterPro" id="IPR000014">
    <property type="entry name" value="PAS"/>
</dbReference>
<dbReference type="RefSeq" id="WP_020329756.1">
    <property type="nucleotide sequence ID" value="NZ_ASXS01000008.1"/>
</dbReference>
<dbReference type="PROSITE" id="PS50112">
    <property type="entry name" value="PAS"/>
    <property type="match status" value="1"/>
</dbReference>
<sequence length="413" mass="46648">MPKEQHQIQDVPMNELKQCYFDQSPAGIAITDLKGQIEIANQRFSQITRANEQQDIGAIMNPALPISVAEVIDDLLQGKQHMHIFEVKHAFSADTLSWCIIKASLLDKNAKTHVSFVIEDISLNRQLNPRMNVHLNAIVDSLPVLIAQIDAQNRYLYANKTYEEYFHTTLNEVIGRTIENLIGEEAFARSAPYIERARQGETVTFDNTLFFTNELRVLHLKLVPDEMHQGGFYIFGQDVTELRAFQSSLEFKAYHDSLTGLPNRSFFMKSLANVLKYKQQGSALLFIDLDGLKLANDRYGHHIGDGLLKIFARVLQDAIRPQDFVSRLAGDEFTIILTELEDPLVNMQEICQRIQDRLPASVEIEGHCIPCSCSIGATLLDHTQHLSEETWLARADAAMYKAKSSGKGGFVIE</sequence>
<evidence type="ECO:0000313" key="4">
    <source>
        <dbReference type="Proteomes" id="UP000014854"/>
    </source>
</evidence>
<dbReference type="SUPFAM" id="SSF55785">
    <property type="entry name" value="PYP-like sensor domain (PAS domain)"/>
    <property type="match status" value="2"/>
</dbReference>
<reference evidence="3 4" key="1">
    <citation type="journal article" date="2013" name="Gut Pathog.">
        <title>Evidence of a new metabolic capacity in an emerging diarrheal pathogen: lessons from the draft genomes of Vibrio fluvialis strains PG41 and I21563.</title>
        <authorList>
            <person name="Khatri I."/>
            <person name="Mahajan S."/>
            <person name="Dureja C."/>
            <person name="Subramanian S."/>
            <person name="Raychaudhuri S."/>
        </authorList>
    </citation>
    <scope>NUCLEOTIDE SEQUENCE [LARGE SCALE GENOMIC DNA]</scope>
    <source>
        <strain evidence="3 4">PG41</strain>
    </source>
</reference>
<dbReference type="Gene3D" id="3.30.450.20">
    <property type="entry name" value="PAS domain"/>
    <property type="match status" value="2"/>
</dbReference>
<dbReference type="Proteomes" id="UP000014854">
    <property type="component" value="Unassembled WGS sequence"/>
</dbReference>
<dbReference type="NCBIfam" id="TIGR00229">
    <property type="entry name" value="sensory_box"/>
    <property type="match status" value="1"/>
</dbReference>
<feature type="domain" description="PAS" evidence="1">
    <location>
        <begin position="131"/>
        <end position="201"/>
    </location>
</feature>
<dbReference type="SUPFAM" id="SSF55073">
    <property type="entry name" value="Nucleotide cyclase"/>
    <property type="match status" value="1"/>
</dbReference>
<dbReference type="InterPro" id="IPR029787">
    <property type="entry name" value="Nucleotide_cyclase"/>
</dbReference>
<name>S7JFW8_VIBFL</name>
<evidence type="ECO:0008006" key="5">
    <source>
        <dbReference type="Google" id="ProtNLM"/>
    </source>
</evidence>
<dbReference type="PANTHER" id="PTHR44757:SF2">
    <property type="entry name" value="BIOFILM ARCHITECTURE MAINTENANCE PROTEIN MBAA"/>
    <property type="match status" value="1"/>
</dbReference>
<dbReference type="Gene3D" id="3.30.70.270">
    <property type="match status" value="1"/>
</dbReference>
<dbReference type="EMBL" id="ASXS01000008">
    <property type="protein sequence ID" value="EPP22946.1"/>
    <property type="molecule type" value="Genomic_DNA"/>
</dbReference>
<dbReference type="PROSITE" id="PS50887">
    <property type="entry name" value="GGDEF"/>
    <property type="match status" value="1"/>
</dbReference>
<dbReference type="AlphaFoldDB" id="S7JFW8"/>
<organism evidence="3 4">
    <name type="scientific">Vibrio fluvialis PG41</name>
    <dbReference type="NCBI Taxonomy" id="1336752"/>
    <lineage>
        <taxon>Bacteria</taxon>
        <taxon>Pseudomonadati</taxon>
        <taxon>Pseudomonadota</taxon>
        <taxon>Gammaproteobacteria</taxon>
        <taxon>Vibrionales</taxon>
        <taxon>Vibrionaceae</taxon>
        <taxon>Vibrio</taxon>
    </lineage>
</organism>
<dbReference type="Pfam" id="PF08448">
    <property type="entry name" value="PAS_4"/>
    <property type="match status" value="1"/>
</dbReference>
<evidence type="ECO:0000259" key="1">
    <source>
        <dbReference type="PROSITE" id="PS50112"/>
    </source>
</evidence>
<proteinExistence type="predicted"/>
<dbReference type="InterPro" id="IPR013656">
    <property type="entry name" value="PAS_4"/>
</dbReference>
<dbReference type="Pfam" id="PF00990">
    <property type="entry name" value="GGDEF"/>
    <property type="match status" value="1"/>
</dbReference>
<dbReference type="InterPro" id="IPR000160">
    <property type="entry name" value="GGDEF_dom"/>
</dbReference>
<feature type="domain" description="GGDEF" evidence="2">
    <location>
        <begin position="280"/>
        <end position="413"/>
    </location>
</feature>
<dbReference type="SMART" id="SM00091">
    <property type="entry name" value="PAS"/>
    <property type="match status" value="2"/>
</dbReference>
<dbReference type="InterPro" id="IPR043128">
    <property type="entry name" value="Rev_trsase/Diguanyl_cyclase"/>
</dbReference>
<gene>
    <name evidence="3" type="ORF">L910_4552</name>
</gene>
<dbReference type="NCBIfam" id="TIGR00254">
    <property type="entry name" value="GGDEF"/>
    <property type="match status" value="1"/>
</dbReference>
<dbReference type="InterPro" id="IPR035965">
    <property type="entry name" value="PAS-like_dom_sf"/>
</dbReference>
<comment type="caution">
    <text evidence="3">The sequence shown here is derived from an EMBL/GenBank/DDBJ whole genome shotgun (WGS) entry which is preliminary data.</text>
</comment>
<accession>S7JFW8</accession>